<organism evidence="3 4">
    <name type="scientific">Bacillus smithii 7_3_47FAA</name>
    <dbReference type="NCBI Taxonomy" id="665952"/>
    <lineage>
        <taxon>Bacteria</taxon>
        <taxon>Bacillati</taxon>
        <taxon>Bacillota</taxon>
        <taxon>Bacilli</taxon>
        <taxon>Bacillales</taxon>
        <taxon>Bacillaceae</taxon>
        <taxon>Bacillus</taxon>
    </lineage>
</organism>
<evidence type="ECO:0000256" key="1">
    <source>
        <dbReference type="SAM" id="Phobius"/>
    </source>
</evidence>
<proteinExistence type="predicted"/>
<dbReference type="Pfam" id="PF13038">
    <property type="entry name" value="DUF3899"/>
    <property type="match status" value="1"/>
</dbReference>
<keyword evidence="1" id="KW-0812">Transmembrane</keyword>
<evidence type="ECO:0000259" key="2">
    <source>
        <dbReference type="Pfam" id="PF13038"/>
    </source>
</evidence>
<dbReference type="InterPro" id="IPR025007">
    <property type="entry name" value="DUF3899"/>
</dbReference>
<evidence type="ECO:0000313" key="3">
    <source>
        <dbReference type="EMBL" id="EHL78510.1"/>
    </source>
</evidence>
<keyword evidence="4" id="KW-1185">Reference proteome</keyword>
<accession>G9QK48</accession>
<feature type="transmembrane region" description="Helical" evidence="1">
    <location>
        <begin position="103"/>
        <end position="121"/>
    </location>
</feature>
<dbReference type="EMBL" id="ACWF01000068">
    <property type="protein sequence ID" value="EHL78510.1"/>
    <property type="molecule type" value="Genomic_DNA"/>
</dbReference>
<feature type="transmembrane region" description="Helical" evidence="1">
    <location>
        <begin position="35"/>
        <end position="59"/>
    </location>
</feature>
<dbReference type="HOGENOM" id="CLU_163941_0_0_9"/>
<comment type="caution">
    <text evidence="3">The sequence shown here is derived from an EMBL/GenBank/DDBJ whole genome shotgun (WGS) entry which is preliminary data.</text>
</comment>
<reference evidence="3 4" key="1">
    <citation type="submission" date="2011-09" db="EMBL/GenBank/DDBJ databases">
        <title>The Genome Sequence of Bacillus smithii 7_3_47FAA.</title>
        <authorList>
            <consortium name="The Broad Institute Genome Sequencing Platform"/>
            <person name="Earl A."/>
            <person name="Ward D."/>
            <person name="Feldgarden M."/>
            <person name="Gevers D."/>
            <person name="Daigneault M."/>
            <person name="Strauss J."/>
            <person name="Allen-Vercoe E."/>
            <person name="Young S.K."/>
            <person name="Zeng Q."/>
            <person name="Gargeya S."/>
            <person name="Fitzgerald M."/>
            <person name="Haas B."/>
            <person name="Abouelleil A."/>
            <person name="Alvarado L."/>
            <person name="Arachchi H.M."/>
            <person name="Berlin A."/>
            <person name="Brown A."/>
            <person name="Chapman S.B."/>
            <person name="Chen Z."/>
            <person name="Dunbar C."/>
            <person name="Freedman E."/>
            <person name="Gearin G."/>
            <person name="Goldberg J."/>
            <person name="Griggs A."/>
            <person name="Gujja S."/>
            <person name="Heiman D."/>
            <person name="Howarth C."/>
            <person name="Larson L."/>
            <person name="Lui A."/>
            <person name="MacDonald P.J.P."/>
            <person name="Montmayeur A."/>
            <person name="Murphy C."/>
            <person name="Neiman D."/>
            <person name="Pearson M."/>
            <person name="Priest M."/>
            <person name="Roberts A."/>
            <person name="Saif S."/>
            <person name="Shea T."/>
            <person name="Shenoy N."/>
            <person name="Sisk P."/>
            <person name="Stolte C."/>
            <person name="Sykes S."/>
            <person name="Wortman J."/>
            <person name="Nusbaum C."/>
            <person name="Birren B."/>
        </authorList>
    </citation>
    <scope>NUCLEOTIDE SEQUENCE [LARGE SCALE GENOMIC DNA]</scope>
    <source>
        <strain evidence="3 4">7_3_47FAA</strain>
    </source>
</reference>
<gene>
    <name evidence="3" type="ORF">HMPREF1015_01587</name>
</gene>
<protein>
    <recommendedName>
        <fullName evidence="2">DUF3899 domain-containing protein</fullName>
    </recommendedName>
</protein>
<sequence length="123" mass="13985">MKTVFILFFVNILISALYSLIDPQSFFTSFVNATFLIGLFFLTIGLFLFVYGGGFFDGIMNSFKQIRKMSKEGQYVSQFDPVDQTVVSRLDAGKRKIRFTNPLIITGSFFVVLDLMIAFLFSP</sequence>
<dbReference type="Proteomes" id="UP000011747">
    <property type="component" value="Unassembled WGS sequence"/>
</dbReference>
<keyword evidence="1" id="KW-1133">Transmembrane helix</keyword>
<dbReference type="PATRIC" id="fig|665952.3.peg.1373"/>
<keyword evidence="1" id="KW-0472">Membrane</keyword>
<dbReference type="RefSeq" id="WP_003353685.1">
    <property type="nucleotide sequence ID" value="NZ_JH414748.1"/>
</dbReference>
<name>G9QK48_9BACI</name>
<evidence type="ECO:0000313" key="4">
    <source>
        <dbReference type="Proteomes" id="UP000011747"/>
    </source>
</evidence>
<feature type="domain" description="DUF3899" evidence="2">
    <location>
        <begin position="31"/>
        <end position="117"/>
    </location>
</feature>
<dbReference type="AlphaFoldDB" id="G9QK48"/>